<evidence type="ECO:0000256" key="4">
    <source>
        <dbReference type="ARBA" id="ARBA00023172"/>
    </source>
</evidence>
<dbReference type="InterPro" id="IPR010998">
    <property type="entry name" value="Integrase_recombinase_N"/>
</dbReference>
<evidence type="ECO:0000313" key="8">
    <source>
        <dbReference type="EMBL" id="AXJ12503.1"/>
    </source>
</evidence>
<feature type="domain" description="Tyr recombinase" evidence="6">
    <location>
        <begin position="173"/>
        <end position="371"/>
    </location>
</feature>
<dbReference type="GO" id="GO:0003677">
    <property type="term" value="F:DNA binding"/>
    <property type="evidence" value="ECO:0007669"/>
    <property type="project" value="UniProtKB-UniRule"/>
</dbReference>
<dbReference type="InterPro" id="IPR050090">
    <property type="entry name" value="Tyrosine_recombinase_XerCD"/>
</dbReference>
<evidence type="ECO:0000259" key="7">
    <source>
        <dbReference type="PROSITE" id="PS51900"/>
    </source>
</evidence>
<evidence type="ECO:0000256" key="1">
    <source>
        <dbReference type="ARBA" id="ARBA00008857"/>
    </source>
</evidence>
<accession>A0A345VIF1</accession>
<dbReference type="InterPro" id="IPR004107">
    <property type="entry name" value="Integrase_SAM-like_N"/>
</dbReference>
<dbReference type="InterPro" id="IPR002104">
    <property type="entry name" value="Integrase_catalytic"/>
</dbReference>
<dbReference type="PROSITE" id="PS51898">
    <property type="entry name" value="TYR_RECOMBINASE"/>
    <property type="match status" value="1"/>
</dbReference>
<sequence length="371" mass="43469">MKYQKTKYRNIYTYETTKGKFYHVRRSYYINGDKKEATKSRLKTVAEARSVLAEIERKIENNEFTYNKNLTVDQYWNIYSENRLNTGRWSPDTEINKYSIYNTHFKKWLGNTKMKNISRIDYENSLNKLLSQFSRNTVKQTHSVLNAMLNDAVRNKFLDDNPIDGIYIGQSDVEISQKRISLEEFKIWDRCAEDLLDSYYYTFVRLTYLGLRKSEDYGIKTASCVRLENGRYRIKLDDSRTKGRPDGGRMKTKGSERYLVADEKTSRLLDYAIPKSHAIAKKYGRILGPDDYLFLSDYKNCQKKLLGKPLPTSRINTMFKQISKECGIYVTPHMMRHFFATQGQIAGVPIEHMAAALGHSTSYMTQKIYPH</sequence>
<keyword evidence="2" id="KW-0229">DNA integration</keyword>
<dbReference type="PANTHER" id="PTHR30349">
    <property type="entry name" value="PHAGE INTEGRASE-RELATED"/>
    <property type="match status" value="1"/>
</dbReference>
<evidence type="ECO:0000313" key="9">
    <source>
        <dbReference type="Proteomes" id="UP000255411"/>
    </source>
</evidence>
<dbReference type="AlphaFoldDB" id="A0A345VIF1"/>
<dbReference type="Gene3D" id="1.10.443.10">
    <property type="entry name" value="Intergrase catalytic core"/>
    <property type="match status" value="1"/>
</dbReference>
<dbReference type="Gene3D" id="1.10.150.130">
    <property type="match status" value="1"/>
</dbReference>
<dbReference type="EMBL" id="CP022601">
    <property type="protein sequence ID" value="AXJ12503.1"/>
    <property type="molecule type" value="Genomic_DNA"/>
</dbReference>
<dbReference type="InterPro" id="IPR011010">
    <property type="entry name" value="DNA_brk_join_enz"/>
</dbReference>
<protein>
    <submittedName>
        <fullName evidence="8">Tyrosine recombinase XerC</fullName>
    </submittedName>
</protein>
<gene>
    <name evidence="8" type="primary">xerC_2</name>
    <name evidence="8" type="ORF">Sp14A_05730</name>
</gene>
<dbReference type="InterPro" id="IPR013762">
    <property type="entry name" value="Integrase-like_cat_sf"/>
</dbReference>
<dbReference type="Pfam" id="PF14659">
    <property type="entry name" value="Phage_int_SAM_3"/>
    <property type="match status" value="1"/>
</dbReference>
<dbReference type="SUPFAM" id="SSF56349">
    <property type="entry name" value="DNA breaking-rejoining enzymes"/>
    <property type="match status" value="1"/>
</dbReference>
<dbReference type="GO" id="GO:0015074">
    <property type="term" value="P:DNA integration"/>
    <property type="evidence" value="ECO:0007669"/>
    <property type="project" value="UniProtKB-KW"/>
</dbReference>
<dbReference type="InterPro" id="IPR044068">
    <property type="entry name" value="CB"/>
</dbReference>
<evidence type="ECO:0000256" key="5">
    <source>
        <dbReference type="PROSITE-ProRule" id="PRU01248"/>
    </source>
</evidence>
<dbReference type="CDD" id="cd00397">
    <property type="entry name" value="DNA_BRE_C"/>
    <property type="match status" value="1"/>
</dbReference>
<dbReference type="GO" id="GO:0006310">
    <property type="term" value="P:DNA recombination"/>
    <property type="evidence" value="ECO:0007669"/>
    <property type="project" value="UniProtKB-KW"/>
</dbReference>
<keyword evidence="3 5" id="KW-0238">DNA-binding</keyword>
<dbReference type="PANTHER" id="PTHR30349:SF64">
    <property type="entry name" value="PROPHAGE INTEGRASE INTD-RELATED"/>
    <property type="match status" value="1"/>
</dbReference>
<dbReference type="RefSeq" id="WP_240314776.1">
    <property type="nucleotide sequence ID" value="NZ_CP022601.1"/>
</dbReference>
<comment type="similarity">
    <text evidence="1">Belongs to the 'phage' integrase family.</text>
</comment>
<evidence type="ECO:0000256" key="3">
    <source>
        <dbReference type="ARBA" id="ARBA00023125"/>
    </source>
</evidence>
<dbReference type="Pfam" id="PF00589">
    <property type="entry name" value="Phage_integrase"/>
    <property type="match status" value="1"/>
</dbReference>
<keyword evidence="4" id="KW-0233">DNA recombination</keyword>
<dbReference type="Proteomes" id="UP000255411">
    <property type="component" value="Chromosome"/>
</dbReference>
<evidence type="ECO:0000259" key="6">
    <source>
        <dbReference type="PROSITE" id="PS51898"/>
    </source>
</evidence>
<proteinExistence type="inferred from homology"/>
<organism evidence="8 9">
    <name type="scientific">Streptococcus pluranimalium</name>
    <dbReference type="NCBI Taxonomy" id="82348"/>
    <lineage>
        <taxon>Bacteria</taxon>
        <taxon>Bacillati</taxon>
        <taxon>Bacillota</taxon>
        <taxon>Bacilli</taxon>
        <taxon>Lactobacillales</taxon>
        <taxon>Streptococcaceae</taxon>
        <taxon>Streptococcus</taxon>
    </lineage>
</organism>
<reference evidence="8 9" key="1">
    <citation type="submission" date="2017-07" db="EMBL/GenBank/DDBJ databases">
        <title>Streptococcus pluranimalium as cause of bovine abortion.</title>
        <authorList>
            <person name="Rodriguez Campos S."/>
            <person name="Gobeli Brawand S."/>
            <person name="Brodard I."/>
            <person name="Rychener L."/>
            <person name="Perreten V."/>
        </authorList>
    </citation>
    <scope>NUCLEOTIDE SEQUENCE [LARGE SCALE GENOMIC DNA]</scope>
    <source>
        <strain evidence="8 9">14A0014</strain>
    </source>
</reference>
<feature type="domain" description="Core-binding (CB)" evidence="7">
    <location>
        <begin position="66"/>
        <end position="153"/>
    </location>
</feature>
<dbReference type="PROSITE" id="PS51900">
    <property type="entry name" value="CB"/>
    <property type="match status" value="1"/>
</dbReference>
<name>A0A345VIF1_9STRE</name>
<evidence type="ECO:0000256" key="2">
    <source>
        <dbReference type="ARBA" id="ARBA00022908"/>
    </source>
</evidence>